<dbReference type="InterPro" id="IPR021514">
    <property type="entry name" value="DUF3176"/>
</dbReference>
<dbReference type="PANTHER" id="PTHR35394">
    <property type="entry name" value="DUF3176 DOMAIN-CONTAINING PROTEIN"/>
    <property type="match status" value="1"/>
</dbReference>
<accession>A0A9Q0B9T8</accession>
<dbReference type="OrthoDB" id="5376804at2759"/>
<evidence type="ECO:0000313" key="3">
    <source>
        <dbReference type="EMBL" id="KAI6778012.1"/>
    </source>
</evidence>
<dbReference type="Pfam" id="PF11374">
    <property type="entry name" value="DUF3176"/>
    <property type="match status" value="1"/>
</dbReference>
<dbReference type="RefSeq" id="XP_051358868.1">
    <property type="nucleotide sequence ID" value="XM_051510217.1"/>
</dbReference>
<keyword evidence="2" id="KW-0472">Membrane</keyword>
<protein>
    <submittedName>
        <fullName evidence="3">Uncharacterized protein</fullName>
    </submittedName>
</protein>
<keyword evidence="2" id="KW-1133">Transmembrane helix</keyword>
<reference evidence="3" key="1">
    <citation type="journal article" date="2021" name="J Fungi (Basel)">
        <title>Genomic and Metabolomic Analyses of the Marine Fungus Emericellopsis cladophorae: Insights into Saltwater Adaptability Mechanisms and Its Biosynthetic Potential.</title>
        <authorList>
            <person name="Goncalves M.F.M."/>
            <person name="Hilario S."/>
            <person name="Van de Peer Y."/>
            <person name="Esteves A.C."/>
            <person name="Alves A."/>
        </authorList>
    </citation>
    <scope>NUCLEOTIDE SEQUENCE</scope>
    <source>
        <strain evidence="3">MUM 19.33</strain>
    </source>
</reference>
<dbReference type="EMBL" id="JAGIXG020000086">
    <property type="protein sequence ID" value="KAI6778012.1"/>
    <property type="molecule type" value="Genomic_DNA"/>
</dbReference>
<feature type="transmembrane region" description="Helical" evidence="2">
    <location>
        <begin position="544"/>
        <end position="565"/>
    </location>
</feature>
<name>A0A9Q0B9T8_9HYPO</name>
<evidence type="ECO:0000256" key="2">
    <source>
        <dbReference type="SAM" id="Phobius"/>
    </source>
</evidence>
<feature type="transmembrane region" description="Helical" evidence="2">
    <location>
        <begin position="125"/>
        <end position="142"/>
    </location>
</feature>
<evidence type="ECO:0000256" key="1">
    <source>
        <dbReference type="SAM" id="MobiDB-lite"/>
    </source>
</evidence>
<gene>
    <name evidence="3" type="ORF">J7T54_007409</name>
</gene>
<dbReference type="AlphaFoldDB" id="A0A9Q0B9T8"/>
<feature type="transmembrane region" description="Helical" evidence="2">
    <location>
        <begin position="187"/>
        <end position="207"/>
    </location>
</feature>
<organism evidence="3 4">
    <name type="scientific">Emericellopsis cladophorae</name>
    <dbReference type="NCBI Taxonomy" id="2686198"/>
    <lineage>
        <taxon>Eukaryota</taxon>
        <taxon>Fungi</taxon>
        <taxon>Dikarya</taxon>
        <taxon>Ascomycota</taxon>
        <taxon>Pezizomycotina</taxon>
        <taxon>Sordariomycetes</taxon>
        <taxon>Hypocreomycetidae</taxon>
        <taxon>Hypocreales</taxon>
        <taxon>Bionectriaceae</taxon>
        <taxon>Emericellopsis</taxon>
    </lineage>
</organism>
<evidence type="ECO:0000313" key="4">
    <source>
        <dbReference type="Proteomes" id="UP001055219"/>
    </source>
</evidence>
<feature type="transmembrane region" description="Helical" evidence="2">
    <location>
        <begin position="84"/>
        <end position="105"/>
    </location>
</feature>
<comment type="caution">
    <text evidence="3">The sequence shown here is derived from an EMBL/GenBank/DDBJ whole genome shotgun (WGS) entry which is preliminary data.</text>
</comment>
<dbReference type="GeneID" id="75833884"/>
<reference evidence="3" key="2">
    <citation type="submission" date="2022-07" db="EMBL/GenBank/DDBJ databases">
        <authorList>
            <person name="Goncalves M.F.M."/>
            <person name="Hilario S."/>
            <person name="Van De Peer Y."/>
            <person name="Esteves A.C."/>
            <person name="Alves A."/>
        </authorList>
    </citation>
    <scope>NUCLEOTIDE SEQUENCE</scope>
    <source>
        <strain evidence="3">MUM 19.33</strain>
    </source>
</reference>
<sequence length="640" mass="70958">MNPFSRSRKRAADRTIEMRALGEAPPTTSSPHDGTAYVTTDYNVPETAFFKAASEQGMRHVSSVDSLAQPPRPSRPLSSHFKAWAAEAGEILLAIGLFVALVIILDTYNGKRLPQWPLGLTLNTIVALLATLCRSIIILPVAEGISQFKWNWFVTGKRPIKDLLIFDQASRGPWGSLRLLFRLHGRLLPLSHVAALVLVSGLATSFLTQSAVSYESRLAVSDKSGRATVRRASVYPSTTGEGDSSGDLEVLKRTALQATFLHVDDHWPVPEPTCPSGNCDYPVYHSLGLHAFLLNGTVFLEDLVLADFDMSKTVNATSPEPLEPTLDVPDASGMSDEEVSDAIDKAMKEITWPRERNSVAGWKNPDLLPATISQFFFIWNNDEHFCVYTYNTTARDGDATTAMLDSVTKIEEIIKEPGANTLVLTDKDGQAKFRISGKFAYSSLDRTFRRAFEGAWSSRWSMDRDYSEINSQMAMNLFDRGTDDDEVYSEMTVVKRDDMLWANLGKMTGTIAQSVTTYMRNAEKTNGEVEGQVLQTETFVVVRWAWLAFLAAQMGLTIVFVVAVAMHTARLGVDVVKSNNLSELFAQRGRGRGEEEEEDDEQPLLGIKTQVDKLVQGRLVRTSEAWVLDVQRDEAPDGKL</sequence>
<feature type="region of interest" description="Disordered" evidence="1">
    <location>
        <begin position="316"/>
        <end position="335"/>
    </location>
</feature>
<dbReference type="PANTHER" id="PTHR35394:SF5">
    <property type="entry name" value="DUF3176 DOMAIN-CONTAINING PROTEIN"/>
    <property type="match status" value="1"/>
</dbReference>
<keyword evidence="2" id="KW-0812">Transmembrane</keyword>
<proteinExistence type="predicted"/>
<keyword evidence="4" id="KW-1185">Reference proteome</keyword>
<dbReference type="Proteomes" id="UP001055219">
    <property type="component" value="Unassembled WGS sequence"/>
</dbReference>